<comment type="domain">
    <text evidence="10">The twin Cx2C motifs are involved in the recognition by the mitochondrial MIA40-ERV1 disulfide relay system. The formation of 2 disulfide bonds in the Cx2C motifs through dithiol/disulfide exchange reactions effectively traps the protein in the mitochondrial intermembrane space.</text>
</comment>
<feature type="short sequence motif" description="Cx2C motif 1" evidence="10">
    <location>
        <begin position="220"/>
        <end position="223"/>
    </location>
</feature>
<dbReference type="Gene3D" id="3.40.50.150">
    <property type="entry name" value="Vaccinia Virus protein VP39"/>
    <property type="match status" value="1"/>
</dbReference>
<dbReference type="PANTHER" id="PTHR13273">
    <property type="entry name" value="ANAMORSIN"/>
    <property type="match status" value="1"/>
</dbReference>
<evidence type="ECO:0000256" key="6">
    <source>
        <dbReference type="ARBA" id="ARBA00022723"/>
    </source>
</evidence>
<dbReference type="PANTHER" id="PTHR13273:SF14">
    <property type="entry name" value="ANAMORSIN"/>
    <property type="match status" value="1"/>
</dbReference>
<dbReference type="EMBL" id="VTPC01000990">
    <property type="protein sequence ID" value="KAF2903587.1"/>
    <property type="molecule type" value="Genomic_DNA"/>
</dbReference>
<evidence type="ECO:0000256" key="10">
    <source>
        <dbReference type="HAMAP-Rule" id="MF_03115"/>
    </source>
</evidence>
<evidence type="ECO:0000256" key="5">
    <source>
        <dbReference type="ARBA" id="ARBA00022714"/>
    </source>
</evidence>
<feature type="domain" description="Anamorsin C-terminal" evidence="11">
    <location>
        <begin position="183"/>
        <end position="211"/>
    </location>
</feature>
<evidence type="ECO:0000256" key="2">
    <source>
        <dbReference type="ARBA" id="ARBA00008169"/>
    </source>
</evidence>
<protein>
    <recommendedName>
        <fullName evidence="10">Anamorsin homolog</fullName>
    </recommendedName>
    <alternativeName>
        <fullName evidence="10">Fe-S cluster assembly protein DRE2 homolog</fullName>
    </alternativeName>
</protein>
<feature type="binding site" evidence="10">
    <location>
        <position position="181"/>
    </location>
    <ligand>
        <name>[2Fe-2S] cluster</name>
        <dbReference type="ChEBI" id="CHEBI:190135"/>
    </ligand>
</feature>
<feature type="binding site" evidence="10">
    <location>
        <position position="231"/>
    </location>
    <ligand>
        <name>[4Fe-4S] cluster</name>
        <dbReference type="ChEBI" id="CHEBI:49883"/>
    </ligand>
</feature>
<keyword evidence="7 10" id="KW-0408">Iron</keyword>
<keyword evidence="3 10" id="KW-0004">4Fe-4S</keyword>
<comment type="cofactor">
    <cofactor evidence="1 10">
        <name>[4Fe-4S] cluster</name>
        <dbReference type="ChEBI" id="CHEBI:49883"/>
    </cofactor>
</comment>
<feature type="domain" description="Anamorsin C-terminal" evidence="11">
    <location>
        <begin position="214"/>
        <end position="250"/>
    </location>
</feature>
<evidence type="ECO:0000259" key="11">
    <source>
        <dbReference type="Pfam" id="PF05093"/>
    </source>
</evidence>
<evidence type="ECO:0000256" key="3">
    <source>
        <dbReference type="ARBA" id="ARBA00022485"/>
    </source>
</evidence>
<dbReference type="InterPro" id="IPR007785">
    <property type="entry name" value="Anamorsin"/>
</dbReference>
<dbReference type="Proteomes" id="UP000801492">
    <property type="component" value="Unassembled WGS sequence"/>
</dbReference>
<reference evidence="12" key="1">
    <citation type="submission" date="2019-08" db="EMBL/GenBank/DDBJ databases">
        <title>The genome of the North American firefly Photinus pyralis.</title>
        <authorList>
            <consortium name="Photinus pyralis genome working group"/>
            <person name="Fallon T.R."/>
            <person name="Sander Lower S.E."/>
            <person name="Weng J.-K."/>
        </authorList>
    </citation>
    <scope>NUCLEOTIDE SEQUENCE</scope>
    <source>
        <strain evidence="12">TRF0915ILg1</strain>
        <tissue evidence="12">Whole body</tissue>
    </source>
</reference>
<dbReference type="OrthoDB" id="311633at2759"/>
<evidence type="ECO:0000256" key="1">
    <source>
        <dbReference type="ARBA" id="ARBA00001966"/>
    </source>
</evidence>
<dbReference type="GO" id="GO:0009055">
    <property type="term" value="F:electron transfer activity"/>
    <property type="evidence" value="ECO:0007669"/>
    <property type="project" value="UniProtKB-UniRule"/>
</dbReference>
<evidence type="ECO:0000256" key="8">
    <source>
        <dbReference type="ARBA" id="ARBA00023014"/>
    </source>
</evidence>
<keyword evidence="5 10" id="KW-0001">2Fe-2S</keyword>
<dbReference type="GO" id="GO:0016226">
    <property type="term" value="P:iron-sulfur cluster assembly"/>
    <property type="evidence" value="ECO:0007669"/>
    <property type="project" value="UniProtKB-UniRule"/>
</dbReference>
<feature type="binding site" evidence="10">
    <location>
        <position position="234"/>
    </location>
    <ligand>
        <name>[4Fe-4S] cluster</name>
        <dbReference type="ChEBI" id="CHEBI:49883"/>
    </ligand>
</feature>
<dbReference type="InterPro" id="IPR046408">
    <property type="entry name" value="CIAPIN1"/>
</dbReference>
<feature type="binding site" evidence="10">
    <location>
        <position position="193"/>
    </location>
    <ligand>
        <name>[2Fe-2S] cluster</name>
        <dbReference type="ChEBI" id="CHEBI:190135"/>
    </ligand>
</feature>
<keyword evidence="6 10" id="KW-0479">Metal-binding</keyword>
<sequence>MDLLNRDQKILILHSGEKETNEFSKTLSDYKSVTCQETTKFNNDVQVLFDAIVTDEITNNIDSVITKIHSSIKPGGLFLIRPHDDVDVSKLEFILKTNGFVKVTVQKSGDSKSCEILSYKPTYEIGSSAKLNLSKPVTANAAAAVWKLDDNIDDDIETIDPDDLLDEEDFKKPDESSLRVCGTTGKRKACKDCSCGLAEELDAERTAQKPANTAEAKSSCGSCYLGDAFRCAGCPYLGMPAFKPGEKVQLTDNLLKADA</sequence>
<comment type="domain">
    <text evidence="10">The N-terminal domain has structural similarity with S-adenosyl-L-methionine-dependent methyltransferases, but does not bind S-adenosyl-L-methionine. It is required for correct assembly of the 2 Fe-S clusters.</text>
</comment>
<evidence type="ECO:0000256" key="7">
    <source>
        <dbReference type="ARBA" id="ARBA00023004"/>
    </source>
</evidence>
<feature type="binding site" evidence="10">
    <location>
        <position position="190"/>
    </location>
    <ligand>
        <name>[2Fe-2S] cluster</name>
        <dbReference type="ChEBI" id="CHEBI:190135"/>
    </ligand>
</feature>
<comment type="subcellular location">
    <subcellularLocation>
        <location evidence="10">Cytoplasm</location>
    </subcellularLocation>
    <subcellularLocation>
        <location evidence="10">Mitochondrion intermembrane space</location>
    </subcellularLocation>
</comment>
<evidence type="ECO:0000313" key="12">
    <source>
        <dbReference type="EMBL" id="KAF2903587.1"/>
    </source>
</evidence>
<gene>
    <name evidence="12" type="ORF">ILUMI_02607</name>
</gene>
<dbReference type="GO" id="GO:0046872">
    <property type="term" value="F:metal ion binding"/>
    <property type="evidence" value="ECO:0007669"/>
    <property type="project" value="UniProtKB-KW"/>
</dbReference>
<keyword evidence="8 10" id="KW-0411">Iron-sulfur</keyword>
<organism evidence="12 13">
    <name type="scientific">Ignelater luminosus</name>
    <name type="common">Cucubano</name>
    <name type="synonym">Pyrophorus luminosus</name>
    <dbReference type="NCBI Taxonomy" id="2038154"/>
    <lineage>
        <taxon>Eukaryota</taxon>
        <taxon>Metazoa</taxon>
        <taxon>Ecdysozoa</taxon>
        <taxon>Arthropoda</taxon>
        <taxon>Hexapoda</taxon>
        <taxon>Insecta</taxon>
        <taxon>Pterygota</taxon>
        <taxon>Neoptera</taxon>
        <taxon>Endopterygota</taxon>
        <taxon>Coleoptera</taxon>
        <taxon>Polyphaga</taxon>
        <taxon>Elateriformia</taxon>
        <taxon>Elateroidea</taxon>
        <taxon>Elateridae</taxon>
        <taxon>Agrypninae</taxon>
        <taxon>Pyrophorini</taxon>
        <taxon>Ignelater</taxon>
    </lineage>
</organism>
<dbReference type="GO" id="GO:0051539">
    <property type="term" value="F:4 iron, 4 sulfur cluster binding"/>
    <property type="evidence" value="ECO:0007669"/>
    <property type="project" value="UniProtKB-KW"/>
</dbReference>
<dbReference type="GO" id="GO:0051537">
    <property type="term" value="F:2 iron, 2 sulfur cluster binding"/>
    <property type="evidence" value="ECO:0007669"/>
    <property type="project" value="UniProtKB-UniRule"/>
</dbReference>
<dbReference type="AlphaFoldDB" id="A0A8K0DHC3"/>
<dbReference type="GO" id="GO:0005758">
    <property type="term" value="C:mitochondrial intermembrane space"/>
    <property type="evidence" value="ECO:0007669"/>
    <property type="project" value="UniProtKB-SubCell"/>
</dbReference>
<comment type="cofactor">
    <cofactor evidence="10">
        <name>[2Fe-2S] cluster</name>
        <dbReference type="ChEBI" id="CHEBI:190135"/>
    </cofactor>
</comment>
<feature type="binding site" evidence="10">
    <location>
        <position position="195"/>
    </location>
    <ligand>
        <name>[2Fe-2S] cluster</name>
        <dbReference type="ChEBI" id="CHEBI:190135"/>
    </ligand>
</feature>
<evidence type="ECO:0000313" key="13">
    <source>
        <dbReference type="Proteomes" id="UP000801492"/>
    </source>
</evidence>
<keyword evidence="13" id="KW-1185">Reference proteome</keyword>
<feature type="region of interest" description="Fe-S binding site B" evidence="10">
    <location>
        <begin position="220"/>
        <end position="234"/>
    </location>
</feature>
<dbReference type="InterPro" id="IPR029063">
    <property type="entry name" value="SAM-dependent_MTases_sf"/>
</dbReference>
<name>A0A8K0DHC3_IGNLU</name>
<keyword evidence="4 10" id="KW-0963">Cytoplasm</keyword>
<feature type="binding site" evidence="10">
    <location>
        <position position="220"/>
    </location>
    <ligand>
        <name>[4Fe-4S] cluster</name>
        <dbReference type="ChEBI" id="CHEBI:49883"/>
    </ligand>
</feature>
<comment type="subunit">
    <text evidence="10">Monomer.</text>
</comment>
<evidence type="ECO:0000256" key="9">
    <source>
        <dbReference type="ARBA" id="ARBA00023128"/>
    </source>
</evidence>
<feature type="binding site" evidence="10">
    <location>
        <position position="223"/>
    </location>
    <ligand>
        <name>[4Fe-4S] cluster</name>
        <dbReference type="ChEBI" id="CHEBI:49883"/>
    </ligand>
</feature>
<comment type="caution">
    <text evidence="10">Lacks conserved residue(s) required for the propagation of feature annotation.</text>
</comment>
<comment type="function">
    <text evidence="10">Component of the cytosolic iron-sulfur (Fe-S) protein assembly (CIA) machinery. Required for the maturation of extramitochondrial Fe-S proteins. Part of an electron transfer chain functioning in an early step of cytosolic Fe-S biogenesis, facilitating the de novo assembly of a [4Fe-4S] cluster on the cytosolic Fe-S scaffold complex. Electrons are transferred from NADPH via a FAD- and FMN-containing diflavin oxidoreductase. Together with the diflavin oxidoreductase, also required for the assembly of the diferric tyrosyl radical cofactor of ribonucleotide reductase (RNR), probably by providing electrons for reduction during radical cofactor maturation in the catalytic small subunit.</text>
</comment>
<proteinExistence type="inferred from homology"/>
<comment type="caution">
    <text evidence="12">The sequence shown here is derived from an EMBL/GenBank/DDBJ whole genome shotgun (WGS) entry which is preliminary data.</text>
</comment>
<keyword evidence="9 10" id="KW-0496">Mitochondrion</keyword>
<feature type="short sequence motif" description="Cx2C motif 2" evidence="10">
    <location>
        <begin position="231"/>
        <end position="234"/>
    </location>
</feature>
<accession>A0A8K0DHC3</accession>
<evidence type="ECO:0000256" key="4">
    <source>
        <dbReference type="ARBA" id="ARBA00022490"/>
    </source>
</evidence>
<comment type="similarity">
    <text evidence="2 10">Belongs to the anamorsin family.</text>
</comment>
<comment type="domain">
    <text evidence="10">The C-terminal domain binds 2 Fe-S clusters but is otherwise mostly in an intrinsically disordered conformation.</text>
</comment>
<dbReference type="HAMAP" id="MF_03115">
    <property type="entry name" value="Anamorsin"/>
    <property type="match status" value="1"/>
</dbReference>
<dbReference type="Pfam" id="PF05093">
    <property type="entry name" value="CIAPIN1"/>
    <property type="match status" value="2"/>
</dbReference>